<dbReference type="STRING" id="1116391.PM3016_1900"/>
<dbReference type="Proteomes" id="UP000007523">
    <property type="component" value="Chromosome"/>
</dbReference>
<evidence type="ECO:0000313" key="2">
    <source>
        <dbReference type="Proteomes" id="UP000007523"/>
    </source>
</evidence>
<dbReference type="KEGG" id="pmq:PM3016_1900"/>
<accession>H6NJ42</accession>
<gene>
    <name evidence="1" type="ORF">PM3016_1900</name>
</gene>
<sequence>MAWKDHFITLSQRLAAHEPSLYPAEELDELDDIRIGKLSVEGFGEEEKPFALAVKSALHLFNESLDASHELSQELHTPEGSLLHGIMHRMEGDYPNAQYWLRLAGRLPFSDELGGRMQAYLKEQDLARVGSPALREKLEAMASQAVYDPASLTQAVEQQVTRSRDEGAEVMLKHLQWMELRQLLDYCYVRSGGEGGLFA</sequence>
<name>H6NJ42_9BACL</name>
<protein>
    <submittedName>
        <fullName evidence="1">Uncharacterized protein</fullName>
    </submittedName>
</protein>
<reference evidence="1 2" key="1">
    <citation type="journal article" date="2012" name="J. Bacteriol.">
        <title>Complete Genome Sequence of Paenibacillus mucilaginosus 3016, a Bacterium Functional as Microbial Fertilizer.</title>
        <authorList>
            <person name="Ma M."/>
            <person name="Wang Z."/>
            <person name="Li L."/>
            <person name="Jiang X."/>
            <person name="Guan D."/>
            <person name="Cao F."/>
            <person name="Chen H."/>
            <person name="Wang X."/>
            <person name="Shen D."/>
            <person name="Du B."/>
            <person name="Li J."/>
        </authorList>
    </citation>
    <scope>NUCLEOTIDE SEQUENCE [LARGE SCALE GENOMIC DNA]</scope>
    <source>
        <strain evidence="1 2">3016</strain>
    </source>
</reference>
<organism evidence="1 2">
    <name type="scientific">Paenibacillus mucilaginosus 3016</name>
    <dbReference type="NCBI Taxonomy" id="1116391"/>
    <lineage>
        <taxon>Bacteria</taxon>
        <taxon>Bacillati</taxon>
        <taxon>Bacillota</taxon>
        <taxon>Bacilli</taxon>
        <taxon>Bacillales</taxon>
        <taxon>Paenibacillaceae</taxon>
        <taxon>Paenibacillus</taxon>
    </lineage>
</organism>
<dbReference type="RefSeq" id="WP_014369293.1">
    <property type="nucleotide sequence ID" value="NC_016935.1"/>
</dbReference>
<proteinExistence type="predicted"/>
<dbReference type="HOGENOM" id="CLU_1314417_0_0_9"/>
<dbReference type="EMBL" id="CP003235">
    <property type="protein sequence ID" value="AFC28804.1"/>
    <property type="molecule type" value="Genomic_DNA"/>
</dbReference>
<dbReference type="AlphaFoldDB" id="H6NJ42"/>
<evidence type="ECO:0000313" key="1">
    <source>
        <dbReference type="EMBL" id="AFC28804.1"/>
    </source>
</evidence>
<keyword evidence="2" id="KW-1185">Reference proteome</keyword>